<proteinExistence type="predicted"/>
<dbReference type="Proteomes" id="UP001238603">
    <property type="component" value="Unassembled WGS sequence"/>
</dbReference>
<dbReference type="Pfam" id="PF07963">
    <property type="entry name" value="N_methyl"/>
    <property type="match status" value="1"/>
</dbReference>
<sequence length="218" mass="24271">MAARHLQARRHHPPRASRGLTLLELMVTLMIVSMAVGLLGQLMHQMSQVERRLEEEGASPSVHWASRLALRGMVESALPEFVSRPNFFTGDARQVRLASAEALELPGSAQGRLQLRFEGSSLPGGEQRLVLELEGAGGIDAPAPRPTVLLSWRGEPGRIDYLDEQGRWQVQWPYDLEVLRRPPRVMRLHLPASQGGDLWLSIATTQGPRPSLADWMLQ</sequence>
<reference evidence="2 3" key="1">
    <citation type="submission" date="2023-06" db="EMBL/GenBank/DDBJ databases">
        <title>Pelomonas sp. APW6 16S ribosomal RNA gene genome sequencing and assembly.</title>
        <authorList>
            <person name="Woo H."/>
        </authorList>
    </citation>
    <scope>NUCLEOTIDE SEQUENCE [LARGE SCALE GENOMIC DNA]</scope>
    <source>
        <strain evidence="2 3">APW6</strain>
    </source>
</reference>
<evidence type="ECO:0000313" key="3">
    <source>
        <dbReference type="Proteomes" id="UP001238603"/>
    </source>
</evidence>
<dbReference type="EMBL" id="JASVDS010000003">
    <property type="protein sequence ID" value="MDL5032871.1"/>
    <property type="molecule type" value="Genomic_DNA"/>
</dbReference>
<organism evidence="2 3">
    <name type="scientific">Roseateles subflavus</name>
    <dbReference type="NCBI Taxonomy" id="3053353"/>
    <lineage>
        <taxon>Bacteria</taxon>
        <taxon>Pseudomonadati</taxon>
        <taxon>Pseudomonadota</taxon>
        <taxon>Betaproteobacteria</taxon>
        <taxon>Burkholderiales</taxon>
        <taxon>Sphaerotilaceae</taxon>
        <taxon>Roseateles</taxon>
    </lineage>
</organism>
<dbReference type="InterPro" id="IPR012902">
    <property type="entry name" value="N_methyl_site"/>
</dbReference>
<keyword evidence="1" id="KW-1133">Transmembrane helix</keyword>
<dbReference type="NCBIfam" id="TIGR02532">
    <property type="entry name" value="IV_pilin_GFxxxE"/>
    <property type="match status" value="1"/>
</dbReference>
<dbReference type="PROSITE" id="PS00409">
    <property type="entry name" value="PROKAR_NTER_METHYL"/>
    <property type="match status" value="1"/>
</dbReference>
<keyword evidence="1" id="KW-0472">Membrane</keyword>
<dbReference type="RefSeq" id="WP_285982940.1">
    <property type="nucleotide sequence ID" value="NZ_JASVDS010000003.1"/>
</dbReference>
<evidence type="ECO:0000313" key="2">
    <source>
        <dbReference type="EMBL" id="MDL5032871.1"/>
    </source>
</evidence>
<keyword evidence="1" id="KW-0812">Transmembrane</keyword>
<comment type="caution">
    <text evidence="2">The sequence shown here is derived from an EMBL/GenBank/DDBJ whole genome shotgun (WGS) entry which is preliminary data.</text>
</comment>
<keyword evidence="3" id="KW-1185">Reference proteome</keyword>
<name>A0ABT7LJ31_9BURK</name>
<feature type="transmembrane region" description="Helical" evidence="1">
    <location>
        <begin position="21"/>
        <end position="43"/>
    </location>
</feature>
<gene>
    <name evidence="2" type="ORF">QRD43_13230</name>
</gene>
<accession>A0ABT7LJ31</accession>
<protein>
    <submittedName>
        <fullName evidence="2">Type II secretion system protein</fullName>
    </submittedName>
</protein>
<evidence type="ECO:0000256" key="1">
    <source>
        <dbReference type="SAM" id="Phobius"/>
    </source>
</evidence>